<keyword evidence="4 7" id="KW-1133">Transmembrane helix</keyword>
<sequence>MPAVDLPSARSPLVKITLRGIRSQFGRFLMTLLAVSLGTAFLSGVLGLRSALDGVAESTLGGVAVYDGYLLGPEETTPGGTSIYGSVDASEVDRIREITGVEDPLALWTGTGLLYDAAGNLLTTGGAPVLITPTMAGSLGPTWVEGVAPQRAGQIAVEESAANQHQLQVGDRLELAVGGQILPQEVTGIYSYDHPMLGMVSLYVDPDTADQLLGEGGQAPMVVFNLAPGADPTQVLDRVAQPDLTVLDNAQYRAYLQEQADTALSFLTTFLLIFIGIALFVSTFIISNTFQMSVRARQGEFALLRAIGTSRPQVFLVVAAQAVVVGLLGGGLGVLLGRGLTWAAERALAGIGMSLPGGIPLTASMVGWSLLVGLVVTVISALLPALEASRTSPLEALRSSAGANQRALWPRTVLGAMALAGGLALVHLGVTRQVAGPGVSFGVGAALLILGILAVSPALSRPAAQLLASPIRLVSPTQGRLAVKNLWRNPRRTSTTAGALIIGVTLVSAGAVLATTVKDSIAGLADDQVLSNLVVQSADPFSPIPPQAQELIEQVKGVESVHGDVSTGQVSFENAEGEYAIQSATFYGPGYLGRDVQIPLSEGSADGLSDGEFLALSSWAREQGFEVGDEVTFRDGDQTQEHRLGGLMDFNVVGSTLVFDAKYSQLAAGGQFPVTKPAALFVWTEPGADVQQVKAAIQQQVRPLRTLSVGTAADFSNQAAQAVDQVMAVLYALLGLSVVVAAVGIVNTMSLSVAERTREFGLLRAVGMGRGGVAALVIIESTLTSVYAAVLGAATGVGLGAALQQYLQDSGLSRLTVPWGQLGLFVLAAAVLGVLAAIVPAWRAARIPVLVAIAED</sequence>
<feature type="transmembrane region" description="Helical" evidence="7">
    <location>
        <begin position="785"/>
        <end position="807"/>
    </location>
</feature>
<comment type="similarity">
    <text evidence="6">Belongs to the ABC-4 integral membrane protein family.</text>
</comment>
<dbReference type="GO" id="GO:0005886">
    <property type="term" value="C:plasma membrane"/>
    <property type="evidence" value="ECO:0007669"/>
    <property type="project" value="UniProtKB-SubCell"/>
</dbReference>
<dbReference type="KEGG" id="sapp:SAC06_08850"/>
<protein>
    <submittedName>
        <fullName evidence="10">FtsX-like permease family protein</fullName>
    </submittedName>
</protein>
<feature type="domain" description="MacB-like periplasmic core" evidence="9">
    <location>
        <begin position="29"/>
        <end position="240"/>
    </location>
</feature>
<organism evidence="10">
    <name type="scientific">Scrofimicrobium appendicitidis</name>
    <dbReference type="NCBI Taxonomy" id="3079930"/>
    <lineage>
        <taxon>Bacteria</taxon>
        <taxon>Bacillati</taxon>
        <taxon>Actinomycetota</taxon>
        <taxon>Actinomycetes</taxon>
        <taxon>Actinomycetales</taxon>
        <taxon>Actinomycetaceae</taxon>
        <taxon>Scrofimicrobium</taxon>
    </lineage>
</organism>
<feature type="domain" description="MacB-like periplasmic core" evidence="9">
    <location>
        <begin position="494"/>
        <end position="699"/>
    </location>
</feature>
<evidence type="ECO:0000256" key="2">
    <source>
        <dbReference type="ARBA" id="ARBA00022475"/>
    </source>
</evidence>
<keyword evidence="5 7" id="KW-0472">Membrane</keyword>
<feature type="domain" description="ABC3 transporter permease C-terminal" evidence="8">
    <location>
        <begin position="733"/>
        <end position="848"/>
    </location>
</feature>
<feature type="transmembrane region" description="Helical" evidence="7">
    <location>
        <begin position="28"/>
        <end position="48"/>
    </location>
</feature>
<evidence type="ECO:0000256" key="5">
    <source>
        <dbReference type="ARBA" id="ARBA00023136"/>
    </source>
</evidence>
<gene>
    <name evidence="10" type="ORF">SAC06_08850</name>
</gene>
<evidence type="ECO:0000256" key="7">
    <source>
        <dbReference type="SAM" id="Phobius"/>
    </source>
</evidence>
<feature type="transmembrane region" description="Helical" evidence="7">
    <location>
        <begin position="314"/>
        <end position="336"/>
    </location>
</feature>
<evidence type="ECO:0000256" key="6">
    <source>
        <dbReference type="ARBA" id="ARBA00038076"/>
    </source>
</evidence>
<keyword evidence="2" id="KW-1003">Cell membrane</keyword>
<dbReference type="InterPro" id="IPR025857">
    <property type="entry name" value="MacB_PCD"/>
</dbReference>
<feature type="transmembrane region" description="Helical" evidence="7">
    <location>
        <begin position="728"/>
        <end position="749"/>
    </location>
</feature>
<feature type="transmembrane region" description="Helical" evidence="7">
    <location>
        <begin position="497"/>
        <end position="517"/>
    </location>
</feature>
<proteinExistence type="inferred from homology"/>
<dbReference type="Pfam" id="PF12704">
    <property type="entry name" value="MacB_PCD"/>
    <property type="match status" value="2"/>
</dbReference>
<evidence type="ECO:0000259" key="9">
    <source>
        <dbReference type="Pfam" id="PF12704"/>
    </source>
</evidence>
<dbReference type="InterPro" id="IPR050250">
    <property type="entry name" value="Macrolide_Exporter_MacB"/>
</dbReference>
<dbReference type="Pfam" id="PF02687">
    <property type="entry name" value="FtsX"/>
    <property type="match status" value="2"/>
</dbReference>
<evidence type="ECO:0000259" key="8">
    <source>
        <dbReference type="Pfam" id="PF02687"/>
    </source>
</evidence>
<evidence type="ECO:0000256" key="3">
    <source>
        <dbReference type="ARBA" id="ARBA00022692"/>
    </source>
</evidence>
<dbReference type="GO" id="GO:0022857">
    <property type="term" value="F:transmembrane transporter activity"/>
    <property type="evidence" value="ECO:0007669"/>
    <property type="project" value="TreeGrafter"/>
</dbReference>
<dbReference type="PANTHER" id="PTHR30572">
    <property type="entry name" value="MEMBRANE COMPONENT OF TRANSPORTER-RELATED"/>
    <property type="match status" value="1"/>
</dbReference>
<name>A0AAU7V681_9ACTO</name>
<dbReference type="RefSeq" id="WP_350257945.1">
    <property type="nucleotide sequence ID" value="NZ_CP138335.1"/>
</dbReference>
<comment type="subcellular location">
    <subcellularLocation>
        <location evidence="1">Cell membrane</location>
        <topology evidence="1">Multi-pass membrane protein</topology>
    </subcellularLocation>
</comment>
<dbReference type="EMBL" id="CP138335">
    <property type="protein sequence ID" value="XBW07743.1"/>
    <property type="molecule type" value="Genomic_DNA"/>
</dbReference>
<reference evidence="10" key="1">
    <citation type="submission" date="2023-11" db="EMBL/GenBank/DDBJ databases">
        <title>Scrofimicrobium hongkongense sp. nov., isolated from a patient with peritonitis.</title>
        <authorList>
            <person name="Lao H.Y."/>
            <person name="Wong A.Y.P."/>
            <person name="Ng T.L."/>
            <person name="Wong R.Y.L."/>
            <person name="Yau M.C.Y."/>
            <person name="Lam J.Y.W."/>
            <person name="Siu G.K.H."/>
        </authorList>
    </citation>
    <scope>NUCLEOTIDE SEQUENCE</scope>
    <source>
        <strain evidence="10">R131</strain>
    </source>
</reference>
<feature type="transmembrane region" description="Helical" evidence="7">
    <location>
        <begin position="434"/>
        <end position="455"/>
    </location>
</feature>
<feature type="transmembrane region" description="Helical" evidence="7">
    <location>
        <begin position="819"/>
        <end position="842"/>
    </location>
</feature>
<accession>A0AAU7V681</accession>
<feature type="transmembrane region" description="Helical" evidence="7">
    <location>
        <begin position="263"/>
        <end position="287"/>
    </location>
</feature>
<dbReference type="InterPro" id="IPR003838">
    <property type="entry name" value="ABC3_permease_C"/>
</dbReference>
<evidence type="ECO:0000256" key="1">
    <source>
        <dbReference type="ARBA" id="ARBA00004651"/>
    </source>
</evidence>
<feature type="transmembrane region" description="Helical" evidence="7">
    <location>
        <begin position="365"/>
        <end position="386"/>
    </location>
</feature>
<dbReference type="AlphaFoldDB" id="A0AAU7V681"/>
<feature type="transmembrane region" description="Helical" evidence="7">
    <location>
        <begin position="407"/>
        <end position="428"/>
    </location>
</feature>
<dbReference type="PANTHER" id="PTHR30572:SF4">
    <property type="entry name" value="ABC TRANSPORTER PERMEASE YTRF"/>
    <property type="match status" value="1"/>
</dbReference>
<keyword evidence="3 7" id="KW-0812">Transmembrane</keyword>
<evidence type="ECO:0000313" key="10">
    <source>
        <dbReference type="EMBL" id="XBW07743.1"/>
    </source>
</evidence>
<feature type="domain" description="ABC3 transporter permease C-terminal" evidence="8">
    <location>
        <begin position="273"/>
        <end position="393"/>
    </location>
</feature>
<evidence type="ECO:0000256" key="4">
    <source>
        <dbReference type="ARBA" id="ARBA00022989"/>
    </source>
</evidence>